<dbReference type="PANTHER" id="PTHR12111">
    <property type="entry name" value="SPLICING FACTOR YJU2"/>
    <property type="match status" value="1"/>
</dbReference>
<dbReference type="Proteomes" id="UP000693970">
    <property type="component" value="Unassembled WGS sequence"/>
</dbReference>
<evidence type="ECO:0000313" key="3">
    <source>
        <dbReference type="EMBL" id="KAG7362880.1"/>
    </source>
</evidence>
<gene>
    <name evidence="3" type="ORF">IV203_026240</name>
</gene>
<dbReference type="InterPro" id="IPR007590">
    <property type="entry name" value="Saf4/Yju2"/>
</dbReference>
<dbReference type="OrthoDB" id="360327at2759"/>
<evidence type="ECO:0000256" key="2">
    <source>
        <dbReference type="SAM" id="MobiDB-lite"/>
    </source>
</evidence>
<dbReference type="GO" id="GO:0000398">
    <property type="term" value="P:mRNA splicing, via spliceosome"/>
    <property type="evidence" value="ECO:0007669"/>
    <property type="project" value="InterPro"/>
</dbReference>
<sequence>MSSLAAIQADGYYLPPEYFEGGAYKKQSKNQFYASQDVRSKSSSSSKNNNNKNKRNSASVGHNQYLQRGVVRFELPYKGICEGCHQSIGRGTRYNAEKSNAGKYFTTPIYQFDMKCRNCQHLWIIRTNPQERGFDYVKGIQIQAGQETNLAMGDSVLSGHATSRTIDHEDDIDDFVLLRQLESAAHGKRRTLTEMEELQRLQKLNETSTLLDSDNNALIRKVFRKDRKDKRQRLHDGKSKGWRQGMELLSKDTAEDILTSKEATYGRPKENERKRLLQVRSSSIFSSSSGHMSDKRKRKSPRRRDSDVEPPPSPIPSSCHSGAIGDVPTSTKAALDVLTVIVKPKRSIQVGPGKGGGKVSLTTKTATKPTIEQSSSLSAMMAAYDSSSSSSDE</sequence>
<dbReference type="GO" id="GO:0071014">
    <property type="term" value="C:post-mRNA release spliceosomal complex"/>
    <property type="evidence" value="ECO:0007669"/>
    <property type="project" value="TreeGrafter"/>
</dbReference>
<dbReference type="PANTHER" id="PTHR12111:SF2">
    <property type="entry name" value="SPLICING FACTOR YJU2B-RELATED"/>
    <property type="match status" value="1"/>
</dbReference>
<feature type="compositionally biased region" description="Polar residues" evidence="2">
    <location>
        <begin position="360"/>
        <end position="373"/>
    </location>
</feature>
<accession>A0A9K3LJJ4</accession>
<evidence type="ECO:0008006" key="5">
    <source>
        <dbReference type="Google" id="ProtNLM"/>
    </source>
</evidence>
<dbReference type="AlphaFoldDB" id="A0A9K3LJJ4"/>
<dbReference type="EMBL" id="JAGRRH010000010">
    <property type="protein sequence ID" value="KAG7362880.1"/>
    <property type="molecule type" value="Genomic_DNA"/>
</dbReference>
<feature type="compositionally biased region" description="Low complexity" evidence="2">
    <location>
        <begin position="281"/>
        <end position="291"/>
    </location>
</feature>
<feature type="region of interest" description="Disordered" evidence="2">
    <location>
        <begin position="259"/>
        <end position="327"/>
    </location>
</feature>
<dbReference type="GO" id="GO:0005684">
    <property type="term" value="C:U2-type spliceosomal complex"/>
    <property type="evidence" value="ECO:0007669"/>
    <property type="project" value="TreeGrafter"/>
</dbReference>
<comment type="similarity">
    <text evidence="1">Belongs to the CWC16 family.</text>
</comment>
<reference evidence="3" key="1">
    <citation type="journal article" date="2021" name="Sci. Rep.">
        <title>Diploid genomic architecture of Nitzschia inconspicua, an elite biomass production diatom.</title>
        <authorList>
            <person name="Oliver A."/>
            <person name="Podell S."/>
            <person name="Pinowska A."/>
            <person name="Traller J.C."/>
            <person name="Smith S.R."/>
            <person name="McClure R."/>
            <person name="Beliaev A."/>
            <person name="Bohutskyi P."/>
            <person name="Hill E.A."/>
            <person name="Rabines A."/>
            <person name="Zheng H."/>
            <person name="Allen L.Z."/>
            <person name="Kuo A."/>
            <person name="Grigoriev I.V."/>
            <person name="Allen A.E."/>
            <person name="Hazlebeck D."/>
            <person name="Allen E.E."/>
        </authorList>
    </citation>
    <scope>NUCLEOTIDE SEQUENCE</scope>
    <source>
        <strain evidence="3">Hildebrandi</strain>
    </source>
</reference>
<evidence type="ECO:0000313" key="4">
    <source>
        <dbReference type="Proteomes" id="UP000693970"/>
    </source>
</evidence>
<feature type="compositionally biased region" description="Low complexity" evidence="2">
    <location>
        <begin position="41"/>
        <end position="51"/>
    </location>
</feature>
<feature type="compositionally biased region" description="Basic residues" evidence="2">
    <location>
        <begin position="223"/>
        <end position="233"/>
    </location>
</feature>
<proteinExistence type="inferred from homology"/>
<protein>
    <recommendedName>
        <fullName evidence="5">Coiled-coil domain-containing protein 130</fullName>
    </recommendedName>
</protein>
<name>A0A9K3LJJ4_9STRA</name>
<dbReference type="Pfam" id="PF04502">
    <property type="entry name" value="Saf4_Yju2"/>
    <property type="match status" value="1"/>
</dbReference>
<feature type="region of interest" description="Disordered" evidence="2">
    <location>
        <begin position="347"/>
        <end position="393"/>
    </location>
</feature>
<evidence type="ECO:0000256" key="1">
    <source>
        <dbReference type="ARBA" id="ARBA00005595"/>
    </source>
</evidence>
<organism evidence="3 4">
    <name type="scientific">Nitzschia inconspicua</name>
    <dbReference type="NCBI Taxonomy" id="303405"/>
    <lineage>
        <taxon>Eukaryota</taxon>
        <taxon>Sar</taxon>
        <taxon>Stramenopiles</taxon>
        <taxon>Ochrophyta</taxon>
        <taxon>Bacillariophyta</taxon>
        <taxon>Bacillariophyceae</taxon>
        <taxon>Bacillariophycidae</taxon>
        <taxon>Bacillariales</taxon>
        <taxon>Bacillariaceae</taxon>
        <taxon>Nitzschia</taxon>
    </lineage>
</organism>
<feature type="region of interest" description="Disordered" evidence="2">
    <location>
        <begin position="32"/>
        <end position="61"/>
    </location>
</feature>
<keyword evidence="4" id="KW-1185">Reference proteome</keyword>
<feature type="region of interest" description="Disordered" evidence="2">
    <location>
        <begin position="223"/>
        <end position="246"/>
    </location>
</feature>
<reference evidence="3" key="2">
    <citation type="submission" date="2021-04" db="EMBL/GenBank/DDBJ databases">
        <authorList>
            <person name="Podell S."/>
        </authorList>
    </citation>
    <scope>NUCLEOTIDE SEQUENCE</scope>
    <source>
        <strain evidence="3">Hildebrandi</strain>
    </source>
</reference>
<feature type="compositionally biased region" description="Low complexity" evidence="2">
    <location>
        <begin position="374"/>
        <end position="393"/>
    </location>
</feature>
<comment type="caution">
    <text evidence="3">The sequence shown here is derived from an EMBL/GenBank/DDBJ whole genome shotgun (WGS) entry which is preliminary data.</text>
</comment>